<dbReference type="EMBL" id="AZEU01000063">
    <property type="protein sequence ID" value="KRL50998.1"/>
    <property type="molecule type" value="Genomic_DNA"/>
</dbReference>
<dbReference type="InterPro" id="IPR018044">
    <property type="entry name" value="Peptidase_S11"/>
</dbReference>
<evidence type="ECO:0000256" key="10">
    <source>
        <dbReference type="ARBA" id="ARBA00022984"/>
    </source>
</evidence>
<evidence type="ECO:0000256" key="14">
    <source>
        <dbReference type="PIRSR" id="PIRSR618044-2"/>
    </source>
</evidence>
<dbReference type="SUPFAM" id="SSF69189">
    <property type="entry name" value="Penicillin-binding protein associated domain"/>
    <property type="match status" value="1"/>
</dbReference>
<gene>
    <name evidence="18" type="ORF">FD01_GL003035</name>
</gene>
<dbReference type="InterPro" id="IPR012907">
    <property type="entry name" value="Peptidase_S11_C"/>
</dbReference>
<keyword evidence="7 16" id="KW-0732">Signal</keyword>
<feature type="binding site" evidence="14">
    <location>
        <position position="256"/>
    </location>
    <ligand>
        <name>substrate</name>
    </ligand>
</feature>
<evidence type="ECO:0000256" key="11">
    <source>
        <dbReference type="ARBA" id="ARBA00023316"/>
    </source>
</evidence>
<keyword evidence="11" id="KW-0961">Cell wall biogenesis/degradation</keyword>
<evidence type="ECO:0000256" key="5">
    <source>
        <dbReference type="ARBA" id="ARBA00022645"/>
    </source>
</evidence>
<comment type="caution">
    <text evidence="18">The sequence shown here is derived from an EMBL/GenBank/DDBJ whole genome shotgun (WGS) entry which is preliminary data.</text>
</comment>
<evidence type="ECO:0000256" key="15">
    <source>
        <dbReference type="RuleBase" id="RU004016"/>
    </source>
</evidence>
<feature type="signal peptide" evidence="16">
    <location>
        <begin position="1"/>
        <end position="24"/>
    </location>
</feature>
<feature type="active site" description="Acyl-ester intermediate" evidence="13">
    <location>
        <position position="65"/>
    </location>
</feature>
<dbReference type="Pfam" id="PF07943">
    <property type="entry name" value="PBP5_C"/>
    <property type="match status" value="1"/>
</dbReference>
<dbReference type="EC" id="3.4.16.4" evidence="4"/>
<evidence type="ECO:0000256" key="4">
    <source>
        <dbReference type="ARBA" id="ARBA00012448"/>
    </source>
</evidence>
<comment type="catalytic activity">
    <reaction evidence="12">
        <text>Preferential cleavage: (Ac)2-L-Lys-D-Ala-|-D-Ala. Also transpeptidation of peptidyl-alanyl moieties that are N-acyl substituents of D-alanine.</text>
        <dbReference type="EC" id="3.4.16.4"/>
    </reaction>
</comment>
<dbReference type="Gene3D" id="2.60.410.10">
    <property type="entry name" value="D-Ala-D-Ala carboxypeptidase, C-terminal domain"/>
    <property type="match status" value="1"/>
</dbReference>
<dbReference type="GO" id="GO:0008360">
    <property type="term" value="P:regulation of cell shape"/>
    <property type="evidence" value="ECO:0007669"/>
    <property type="project" value="UniProtKB-KW"/>
</dbReference>
<sequence>MSKLWRSVVVFITAISLWAGLAPAVSTQAATSSVDVDASAALAIEAKTGKVLYAKNADKTLPLASMTKMLGIYLVREAIKSGKLKWTDTVTPTASIAKLSQNSDLSNVPLQTDGKYTIKQLYEASLIYSANAAMMLLGNAVSGNQTKFVDAMRAQLKTWGIKDATIINATGLDNNQIDAADRYPNSKTTDQNQMSAKDVAVIAQHLLNDYPDVLDTTKAKEMTFTEGSDTTKMSNYDLMLPGLSAAVSGLNVDGLKTGTTDRAGDCFTGTVEKNGMRIITVVMHANGSGNDKRFVQTGKLMNWVFANWKAMQVTTKGKAVKGHERLTVVHGTKASVPLAATKSLTVYVPSSTTANDLEYQYTARLKDKLEAPVQKAATAGTLTVSAKGDTLGYLNGQTSETVSLTTTKGVKRANFFVLIFHGIGEWFSNLF</sequence>
<evidence type="ECO:0000256" key="1">
    <source>
        <dbReference type="ARBA" id="ARBA00003217"/>
    </source>
</evidence>
<evidence type="ECO:0000256" key="2">
    <source>
        <dbReference type="ARBA" id="ARBA00004752"/>
    </source>
</evidence>
<dbReference type="PRINTS" id="PR00725">
    <property type="entry name" value="DADACBPTASE1"/>
</dbReference>
<dbReference type="SUPFAM" id="SSF56601">
    <property type="entry name" value="beta-lactamase/transpeptidase-like"/>
    <property type="match status" value="1"/>
</dbReference>
<organism evidence="18 19">
    <name type="scientific">Lacticaseibacillus manihotivorans DSM 13343 = JCM 12514</name>
    <dbReference type="NCBI Taxonomy" id="1423769"/>
    <lineage>
        <taxon>Bacteria</taxon>
        <taxon>Bacillati</taxon>
        <taxon>Bacillota</taxon>
        <taxon>Bacilli</taxon>
        <taxon>Lactobacillales</taxon>
        <taxon>Lactobacillaceae</taxon>
        <taxon>Lacticaseibacillus</taxon>
    </lineage>
</organism>
<dbReference type="Pfam" id="PF00768">
    <property type="entry name" value="Peptidase_S11"/>
    <property type="match status" value="1"/>
</dbReference>
<evidence type="ECO:0000313" key="18">
    <source>
        <dbReference type="EMBL" id="KRL50998.1"/>
    </source>
</evidence>
<evidence type="ECO:0000256" key="9">
    <source>
        <dbReference type="ARBA" id="ARBA00022960"/>
    </source>
</evidence>
<dbReference type="GO" id="GO:0009002">
    <property type="term" value="F:serine-type D-Ala-D-Ala carboxypeptidase activity"/>
    <property type="evidence" value="ECO:0007669"/>
    <property type="project" value="UniProtKB-EC"/>
</dbReference>
<dbReference type="PANTHER" id="PTHR21581:SF11">
    <property type="entry name" value="D-ALANYL-D-ALANINE CARBOXYPEPTIDASE DACA"/>
    <property type="match status" value="1"/>
</dbReference>
<dbReference type="Gene3D" id="3.40.710.10">
    <property type="entry name" value="DD-peptidase/beta-lactamase superfamily"/>
    <property type="match status" value="1"/>
</dbReference>
<protein>
    <recommendedName>
        <fullName evidence="4">serine-type D-Ala-D-Ala carboxypeptidase</fullName>
        <ecNumber evidence="4">3.4.16.4</ecNumber>
    </recommendedName>
</protein>
<feature type="active site" evidence="13">
    <location>
        <position position="129"/>
    </location>
</feature>
<dbReference type="PANTHER" id="PTHR21581">
    <property type="entry name" value="D-ALANYL-D-ALANINE CARBOXYPEPTIDASE"/>
    <property type="match status" value="1"/>
</dbReference>
<keyword evidence="9" id="KW-0133">Cell shape</keyword>
<dbReference type="GO" id="GO:0006508">
    <property type="term" value="P:proteolysis"/>
    <property type="evidence" value="ECO:0007669"/>
    <property type="project" value="UniProtKB-KW"/>
</dbReference>
<dbReference type="RefSeq" id="WP_056962707.1">
    <property type="nucleotide sequence ID" value="NZ_AZEU01000063.1"/>
</dbReference>
<evidence type="ECO:0000256" key="8">
    <source>
        <dbReference type="ARBA" id="ARBA00022801"/>
    </source>
</evidence>
<comment type="function">
    <text evidence="1">Removes C-terminal D-alanyl residues from sugar-peptide cell wall precursors.</text>
</comment>
<keyword evidence="6" id="KW-0645">Protease</keyword>
<feature type="chain" id="PRO_5006409772" description="serine-type D-Ala-D-Ala carboxypeptidase" evidence="16">
    <location>
        <begin position="25"/>
        <end position="431"/>
    </location>
</feature>
<dbReference type="Proteomes" id="UP000051790">
    <property type="component" value="Unassembled WGS sequence"/>
</dbReference>
<keyword evidence="5 18" id="KW-0121">Carboxypeptidase</keyword>
<dbReference type="InterPro" id="IPR001967">
    <property type="entry name" value="Peptidase_S11_N"/>
</dbReference>
<keyword evidence="10" id="KW-0573">Peptidoglycan synthesis</keyword>
<evidence type="ECO:0000256" key="16">
    <source>
        <dbReference type="SAM" id="SignalP"/>
    </source>
</evidence>
<dbReference type="OrthoDB" id="9791132at2"/>
<dbReference type="InterPro" id="IPR012338">
    <property type="entry name" value="Beta-lactam/transpept-like"/>
</dbReference>
<accession>A0A0R1R1U2</accession>
<evidence type="ECO:0000259" key="17">
    <source>
        <dbReference type="SMART" id="SM00936"/>
    </source>
</evidence>
<keyword evidence="8" id="KW-0378">Hydrolase</keyword>
<feature type="active site" description="Proton acceptor" evidence="13">
    <location>
        <position position="68"/>
    </location>
</feature>
<dbReference type="PATRIC" id="fig|1423769.4.peg.3275"/>
<evidence type="ECO:0000256" key="7">
    <source>
        <dbReference type="ARBA" id="ARBA00022729"/>
    </source>
</evidence>
<proteinExistence type="inferred from homology"/>
<reference evidence="18 19" key="1">
    <citation type="journal article" date="2015" name="Genome Announc.">
        <title>Expanding the biotechnology potential of lactobacilli through comparative genomics of 213 strains and associated genera.</title>
        <authorList>
            <person name="Sun Z."/>
            <person name="Harris H.M."/>
            <person name="McCann A."/>
            <person name="Guo C."/>
            <person name="Argimon S."/>
            <person name="Zhang W."/>
            <person name="Yang X."/>
            <person name="Jeffery I.B."/>
            <person name="Cooney J.C."/>
            <person name="Kagawa T.F."/>
            <person name="Liu W."/>
            <person name="Song Y."/>
            <person name="Salvetti E."/>
            <person name="Wrobel A."/>
            <person name="Rasinkangas P."/>
            <person name="Parkhill J."/>
            <person name="Rea M.C."/>
            <person name="O'Sullivan O."/>
            <person name="Ritari J."/>
            <person name="Douillard F.P."/>
            <person name="Paul Ross R."/>
            <person name="Yang R."/>
            <person name="Briner A.E."/>
            <person name="Felis G.E."/>
            <person name="de Vos W.M."/>
            <person name="Barrangou R."/>
            <person name="Klaenhammer T.R."/>
            <person name="Caufield P.W."/>
            <person name="Cui Y."/>
            <person name="Zhang H."/>
            <person name="O'Toole P.W."/>
        </authorList>
    </citation>
    <scope>NUCLEOTIDE SEQUENCE [LARGE SCALE GENOMIC DNA]</scope>
    <source>
        <strain evidence="18 19">DSM 13343</strain>
    </source>
</reference>
<dbReference type="UniPathway" id="UPA00219"/>
<dbReference type="InterPro" id="IPR037167">
    <property type="entry name" value="Peptidase_S11_C_sf"/>
</dbReference>
<comment type="pathway">
    <text evidence="2">Cell wall biogenesis; peptidoglycan biosynthesis.</text>
</comment>
<evidence type="ECO:0000256" key="12">
    <source>
        <dbReference type="ARBA" id="ARBA00034000"/>
    </source>
</evidence>
<dbReference type="AlphaFoldDB" id="A0A0R1R1U2"/>
<dbReference type="GO" id="GO:0071555">
    <property type="term" value="P:cell wall organization"/>
    <property type="evidence" value="ECO:0007669"/>
    <property type="project" value="UniProtKB-KW"/>
</dbReference>
<evidence type="ECO:0000313" key="19">
    <source>
        <dbReference type="Proteomes" id="UP000051790"/>
    </source>
</evidence>
<dbReference type="SMART" id="SM00936">
    <property type="entry name" value="PBP5_C"/>
    <property type="match status" value="1"/>
</dbReference>
<evidence type="ECO:0000256" key="6">
    <source>
        <dbReference type="ARBA" id="ARBA00022670"/>
    </source>
</evidence>
<evidence type="ECO:0000256" key="3">
    <source>
        <dbReference type="ARBA" id="ARBA00007164"/>
    </source>
</evidence>
<dbReference type="InterPro" id="IPR015956">
    <property type="entry name" value="Peniciliin-bd_prot_C_sf"/>
</dbReference>
<comment type="similarity">
    <text evidence="3 15">Belongs to the peptidase S11 family.</text>
</comment>
<evidence type="ECO:0000256" key="13">
    <source>
        <dbReference type="PIRSR" id="PIRSR618044-1"/>
    </source>
</evidence>
<feature type="domain" description="Peptidase S11 D-Ala-D-Ala carboxypeptidase A C-terminal" evidence="17">
    <location>
        <begin position="308"/>
        <end position="412"/>
    </location>
</feature>
<keyword evidence="19" id="KW-1185">Reference proteome</keyword>
<name>A0A0R1R1U2_9LACO</name>
<dbReference type="GO" id="GO:0009252">
    <property type="term" value="P:peptidoglycan biosynthetic process"/>
    <property type="evidence" value="ECO:0007669"/>
    <property type="project" value="UniProtKB-UniPathway"/>
</dbReference>